<evidence type="ECO:0000256" key="1">
    <source>
        <dbReference type="ARBA" id="ARBA00022450"/>
    </source>
</evidence>
<dbReference type="GO" id="GO:0016746">
    <property type="term" value="F:acyltransferase activity"/>
    <property type="evidence" value="ECO:0007669"/>
    <property type="project" value="InterPro"/>
</dbReference>
<feature type="compositionally biased region" description="Basic and acidic residues" evidence="4">
    <location>
        <begin position="939"/>
        <end position="968"/>
    </location>
</feature>
<feature type="compositionally biased region" description="Low complexity" evidence="4">
    <location>
        <begin position="1950"/>
        <end position="1961"/>
    </location>
</feature>
<dbReference type="InterPro" id="IPR014031">
    <property type="entry name" value="Ketoacyl_synth_C"/>
</dbReference>
<evidence type="ECO:0000313" key="8">
    <source>
        <dbReference type="Proteomes" id="UP000011666"/>
    </source>
</evidence>
<dbReference type="CDD" id="cd00833">
    <property type="entry name" value="PKS"/>
    <property type="match status" value="1"/>
</dbReference>
<feature type="region of interest" description="Disordered" evidence="4">
    <location>
        <begin position="1917"/>
        <end position="1990"/>
    </location>
</feature>
<dbReference type="OrthoDB" id="9778690at2"/>
<dbReference type="InterPro" id="IPR057326">
    <property type="entry name" value="KR_dom"/>
</dbReference>
<dbReference type="PROSITE" id="PS50075">
    <property type="entry name" value="CARRIER"/>
    <property type="match status" value="1"/>
</dbReference>
<dbReference type="Gene3D" id="3.40.50.720">
    <property type="entry name" value="NAD(P)-binding Rossmann-like Domain"/>
    <property type="match status" value="1"/>
</dbReference>
<feature type="compositionally biased region" description="Low complexity" evidence="4">
    <location>
        <begin position="1223"/>
        <end position="1240"/>
    </location>
</feature>
<feature type="compositionally biased region" description="Polar residues" evidence="4">
    <location>
        <begin position="1208"/>
        <end position="1222"/>
    </location>
</feature>
<dbReference type="Pfam" id="PF00698">
    <property type="entry name" value="Acyl_transf_1"/>
    <property type="match status" value="1"/>
</dbReference>
<feature type="compositionally biased region" description="Low complexity" evidence="4">
    <location>
        <begin position="1185"/>
        <end position="1204"/>
    </location>
</feature>
<dbReference type="InterPro" id="IPR001227">
    <property type="entry name" value="Ac_transferase_dom_sf"/>
</dbReference>
<feature type="compositionally biased region" description="Low complexity" evidence="4">
    <location>
        <begin position="985"/>
        <end position="1008"/>
    </location>
</feature>
<dbReference type="STRING" id="1223545.GS4_11_01400"/>
<dbReference type="InterPro" id="IPR013968">
    <property type="entry name" value="PKS_KR"/>
</dbReference>
<name>M0QHX0_9ACTN</name>
<dbReference type="eggNOG" id="COG1028">
    <property type="taxonomic scope" value="Bacteria"/>
</dbReference>
<feature type="compositionally biased region" description="Basic residues" evidence="4">
    <location>
        <begin position="1962"/>
        <end position="1972"/>
    </location>
</feature>
<dbReference type="InterPro" id="IPR016035">
    <property type="entry name" value="Acyl_Trfase/lysoPLipase"/>
</dbReference>
<dbReference type="Gene3D" id="3.40.366.10">
    <property type="entry name" value="Malonyl-Coenzyme A Acyl Carrier Protein, domain 2"/>
    <property type="match status" value="1"/>
</dbReference>
<dbReference type="eggNOG" id="COG3321">
    <property type="taxonomic scope" value="Bacteria"/>
</dbReference>
<dbReference type="Pfam" id="PF00109">
    <property type="entry name" value="ketoacyl-synt"/>
    <property type="match status" value="1"/>
</dbReference>
<keyword evidence="1" id="KW-0596">Phosphopantetheine</keyword>
<dbReference type="InterPro" id="IPR014043">
    <property type="entry name" value="Acyl_transferase_dom"/>
</dbReference>
<feature type="compositionally biased region" description="Basic residues" evidence="4">
    <location>
        <begin position="2082"/>
        <end position="2091"/>
    </location>
</feature>
<keyword evidence="8" id="KW-1185">Reference proteome</keyword>
<evidence type="ECO:0000256" key="3">
    <source>
        <dbReference type="ARBA" id="ARBA00022679"/>
    </source>
</evidence>
<dbReference type="InterPro" id="IPR036291">
    <property type="entry name" value="NAD(P)-bd_dom_sf"/>
</dbReference>
<dbReference type="InterPro" id="IPR016036">
    <property type="entry name" value="Malonyl_transacylase_ACP-bd"/>
</dbReference>
<reference evidence="7 8" key="1">
    <citation type="submission" date="2013-01" db="EMBL/GenBank/DDBJ databases">
        <title>Whole genome shotgun sequence of Gordonia soli NBRC 108243.</title>
        <authorList>
            <person name="Isaki-Nakamura S."/>
            <person name="Hosoyama A."/>
            <person name="Tsuchikane K."/>
            <person name="Ando Y."/>
            <person name="Baba S."/>
            <person name="Ohji S."/>
            <person name="Hamada M."/>
            <person name="Tamura T."/>
            <person name="Yamazoe A."/>
            <person name="Yamazaki S."/>
            <person name="Fujita N."/>
        </authorList>
    </citation>
    <scope>NUCLEOTIDE SEQUENCE [LARGE SCALE GENOMIC DNA]</scope>
    <source>
        <strain evidence="7 8">NBRC 108243</strain>
    </source>
</reference>
<accession>M0QHX0</accession>
<feature type="domain" description="Carrier" evidence="5">
    <location>
        <begin position="1249"/>
        <end position="1329"/>
    </location>
</feature>
<dbReference type="Proteomes" id="UP000011666">
    <property type="component" value="Unassembled WGS sequence"/>
</dbReference>
<dbReference type="PANTHER" id="PTHR43074">
    <property type="entry name" value="OMEGA-3 POLYUNSATURATED FATTY ACID SYNTHASE PFAB-RELATED"/>
    <property type="match status" value="1"/>
</dbReference>
<evidence type="ECO:0000256" key="4">
    <source>
        <dbReference type="SAM" id="MobiDB-lite"/>
    </source>
</evidence>
<feature type="region of interest" description="Disordered" evidence="4">
    <location>
        <begin position="917"/>
        <end position="1011"/>
    </location>
</feature>
<evidence type="ECO:0000313" key="7">
    <source>
        <dbReference type="EMBL" id="GAC67871.1"/>
    </source>
</evidence>
<sequence>MTADTAPNAHLEGAEPAPEVLRPAGDVPVAIVGIGALFPDAANVDEYWDNILSKADCITDVPEHEWRIEDHFDPDPRAEDKTYSKRGGFIPPVVFNPLEYGIPPKTVEATSVLQLLSLVIAKQTLEDSGCFDDPDFDRSRAGVVLGTSGANALVRDMMSRMQAPVLVEVLRSSGLGQAESEAIAEKYKSAYAPWQENSFPGILGNVVAGRIANRFDLGALNCTTDAACASSLAAINVAIAELSLGRADFMIAGGCDLENSPTMYVCFSKTPALSVNDDIRPFDEDADGTLIGQGIGMVGLKRLADAERDGDRIYATIKGIGSSSDGRFKSIYAPRAEGQVTALERAYSTARVSPDTVRLLECHGTGTAVGDHVEISALNEVFDAHDLERGSIAIGSVKSQIGHTKSAAGAAGVIKAALALQQRILPPTLNVNSPKAAMGFADSPLYPNASTRPWVSDPRTGVRRAGVSSFGFGGTNFHCVLEEPPLARGAERPSHRTLVTYLWHAPTPDGLIAEIEGDPMRRATVDTIPAADARLAIVADRRTDLDALRAAAIDHIRLGGELPAGVHYRERGIVDGKVAALFAGQGSQYANMGSGAATAFPRIADALDAMAERFESGDFGSTVYPPSAFTPADAAAQEKALRATEFAQPAIGALAQGQFDHLRSIGFTPDGALGHSYGEITALWAAGSLDDETFRSITIARGAAMADRPADSADPGAMAAVTASRAVVDDLIAEYADLWVCNVNAPEQVVVGGATEAITAFVERCGSEGVGARALPVAAAFHTPLVAHAVESFRTALGDAQIPEPSIPVFADTADRSYGSDVAANRDVLAGQMTAPVVFADRLVEMYDDGFRVFVEFGPKSTLTELVRKTLGDRADVIALAIDGGPSVDGERHAVDTIARLTVLGLPLRDLNRGVAPARPAAGEPARGSITLTGSEYVSEERRRAFREEMDNGYRIERQSSVTLHDESTVNGTVGEPDPSPDPRSAPAAAQTPHAGTPHATTPQATTPVGSTSIWDLAGEHLTMHRAYLASQLSIADRVSGLLSAEAGQTIRPELIDGIDAVVRQSTAISESHIHASGVLRSFAELEAGVEVGPAERIRSTPVRNASRALPSTSYRTDLPHTNGAGIDHGRQLNGFHEVDAPVGQPTSNGAGTNGTVPNGAVPNGVATNGVTNGAVTNGAVTNGAEANGTGTNGATNGFADTNGHAADTTSLNGSQHPPQNNGTGSPTATSSPATEAPAEQPKTDAALTDPASVATLMLETIADKTGYPTDMLDLEMTMEADLGIDSIKRVEILSSLQERFPDIPPPPPEEVFSLSTLQDIVDYIVKLVVPAGDDAAVASMDGGVSTDPKAEGGGAIVRREIETIALPAIDALVAPFRADPIAIVGGATDELPLGFLDALRDRGWDVRDATSPVTDSRIDLALWVIPARSEGDDGRVVGHLAEAILFAGSVIDRLAMHADGARTALFTVSRGDGTTGVTDPTLAEAIASGVAGLVKTAGHEADAVFTRSVDLGRDLDDETAGAALLAELYDSDTWYSEVGVDVSGRRVGRVAGPPIELGDPTRARSVRLGADDVVLVTGGARGITAACVRALANHTDAEFLLVGSSAQHDEPEWAVRVADGDLRRAAADHLTSGGDRPSPGQIAAAATSVTASREIAATVAAVSATGSSVRYLQIDLTDAAATAEKLGPLADRITGVVHGAGAIRDKLLVDKSATDVRRVLDVKVTSLLNVLAVVDIATLRQVALFGSVAGFHGNPGQSDYATGNEAISRIGVWLGRRSPEAQVTVVNWGPWNGGMVRPELAAVFRDRGVEMVEIADGVAAFVDIFTRAAGTSIELVGPRTPLVDRTTVPVRTESVQLVRSMAPVYADPVIDDHALVGQAVIPAAWAMGGLMNMARRVTGEDSHLITDFRVLRAWSATAPNPSDSPRRSGSSTTDHPARSWPRTRTGDRGSAPPSGPMPSGSHRHRHCRRCRWSGPPTRPTPTRPGFSSMVRHCRVSAASSPTTTTSSWPNVGWGHHRWPTARTRSGSTTPIWAMSWGRSSRRGYGTSTGSRRCPPRWRAWTSSGACRTTSRSSWWPADSVRRRRTSSSGR</sequence>
<dbReference type="SUPFAM" id="SSF51735">
    <property type="entry name" value="NAD(P)-binding Rossmann-fold domains"/>
    <property type="match status" value="1"/>
</dbReference>
<keyword evidence="2" id="KW-0597">Phosphoprotein</keyword>
<dbReference type="Pfam" id="PF00550">
    <property type="entry name" value="PP-binding"/>
    <property type="match status" value="1"/>
</dbReference>
<dbReference type="PANTHER" id="PTHR43074:SF1">
    <property type="entry name" value="BETA-KETOACYL SYNTHASE FAMILY PROTEIN-RELATED"/>
    <property type="match status" value="1"/>
</dbReference>
<feature type="compositionally biased region" description="Low complexity" evidence="4">
    <location>
        <begin position="917"/>
        <end position="928"/>
    </location>
</feature>
<dbReference type="SUPFAM" id="SSF55048">
    <property type="entry name" value="Probable ACP-binding domain of malonyl-CoA ACP transacylase"/>
    <property type="match status" value="1"/>
</dbReference>
<dbReference type="Gene3D" id="1.10.1200.10">
    <property type="entry name" value="ACP-like"/>
    <property type="match status" value="1"/>
</dbReference>
<dbReference type="InterPro" id="IPR036736">
    <property type="entry name" value="ACP-like_sf"/>
</dbReference>
<dbReference type="InterPro" id="IPR016039">
    <property type="entry name" value="Thiolase-like"/>
</dbReference>
<proteinExistence type="predicted"/>
<evidence type="ECO:0000256" key="2">
    <source>
        <dbReference type="ARBA" id="ARBA00022553"/>
    </source>
</evidence>
<dbReference type="Pfam" id="PF02801">
    <property type="entry name" value="Ketoacyl-synt_C"/>
    <property type="match status" value="1"/>
</dbReference>
<dbReference type="PROSITE" id="PS52004">
    <property type="entry name" value="KS3_2"/>
    <property type="match status" value="1"/>
</dbReference>
<dbReference type="SUPFAM" id="SSF47336">
    <property type="entry name" value="ACP-like"/>
    <property type="match status" value="1"/>
</dbReference>
<keyword evidence="3" id="KW-0808">Transferase</keyword>
<dbReference type="SUPFAM" id="SSF53901">
    <property type="entry name" value="Thiolase-like"/>
    <property type="match status" value="1"/>
</dbReference>
<dbReference type="InterPro" id="IPR052568">
    <property type="entry name" value="PKS-FAS_Synthase"/>
</dbReference>
<dbReference type="SMART" id="SM00827">
    <property type="entry name" value="PKS_AT"/>
    <property type="match status" value="1"/>
</dbReference>
<protein>
    <submittedName>
        <fullName evidence="7">Putative polyketide synthase</fullName>
    </submittedName>
</protein>
<feature type="region of interest" description="Disordered" evidence="4">
    <location>
        <begin position="2068"/>
        <end position="2091"/>
    </location>
</feature>
<organism evidence="7 8">
    <name type="scientific">Gordonia soli NBRC 108243</name>
    <dbReference type="NCBI Taxonomy" id="1223545"/>
    <lineage>
        <taxon>Bacteria</taxon>
        <taxon>Bacillati</taxon>
        <taxon>Actinomycetota</taxon>
        <taxon>Actinomycetes</taxon>
        <taxon>Mycobacteriales</taxon>
        <taxon>Gordoniaceae</taxon>
        <taxon>Gordonia</taxon>
    </lineage>
</organism>
<comment type="caution">
    <text evidence="7">The sequence shown here is derived from an EMBL/GenBank/DDBJ whole genome shotgun (WGS) entry which is preliminary data.</text>
</comment>
<dbReference type="InterPro" id="IPR009081">
    <property type="entry name" value="PP-bd_ACP"/>
</dbReference>
<dbReference type="SMART" id="SM00822">
    <property type="entry name" value="PKS_KR"/>
    <property type="match status" value="1"/>
</dbReference>
<dbReference type="Pfam" id="PF08659">
    <property type="entry name" value="KR"/>
    <property type="match status" value="1"/>
</dbReference>
<gene>
    <name evidence="7" type="ORF">GS4_11_01400</name>
</gene>
<dbReference type="InterPro" id="IPR014030">
    <property type="entry name" value="Ketoacyl_synth_N"/>
</dbReference>
<dbReference type="InterPro" id="IPR020841">
    <property type="entry name" value="PKS_Beta-ketoAc_synthase_dom"/>
</dbReference>
<feature type="compositionally biased region" description="Polar residues" evidence="4">
    <location>
        <begin position="1918"/>
        <end position="1935"/>
    </location>
</feature>
<dbReference type="SMART" id="SM00825">
    <property type="entry name" value="PKS_KS"/>
    <property type="match status" value="1"/>
</dbReference>
<evidence type="ECO:0000259" key="6">
    <source>
        <dbReference type="PROSITE" id="PS52004"/>
    </source>
</evidence>
<feature type="domain" description="Ketosynthase family 3 (KS3)" evidence="6">
    <location>
        <begin position="26"/>
        <end position="483"/>
    </location>
</feature>
<dbReference type="SUPFAM" id="SSF52151">
    <property type="entry name" value="FabD/lysophospholipase-like"/>
    <property type="match status" value="1"/>
</dbReference>
<dbReference type="EMBL" id="BANX01000011">
    <property type="protein sequence ID" value="GAC67871.1"/>
    <property type="molecule type" value="Genomic_DNA"/>
</dbReference>
<feature type="region of interest" description="Disordered" evidence="4">
    <location>
        <begin position="1185"/>
        <end position="1250"/>
    </location>
</feature>
<evidence type="ECO:0000259" key="5">
    <source>
        <dbReference type="PROSITE" id="PS50075"/>
    </source>
</evidence>
<dbReference type="RefSeq" id="WP_007619518.1">
    <property type="nucleotide sequence ID" value="NZ_BANX01000011.1"/>
</dbReference>
<dbReference type="Gene3D" id="3.40.47.10">
    <property type="match status" value="1"/>
</dbReference>